<evidence type="ECO:0000313" key="5">
    <source>
        <dbReference type="EMBL" id="KAF8794410.1"/>
    </source>
</evidence>
<reference evidence="5" key="1">
    <citation type="journal article" date="2020" name="bioRxiv">
        <title>Chromosome-level reference genome of the European wasp spider Argiope bruennichi: a resource for studies on range expansion and evolutionary adaptation.</title>
        <authorList>
            <person name="Sheffer M.M."/>
            <person name="Hoppe A."/>
            <person name="Krehenwinkel H."/>
            <person name="Uhl G."/>
            <person name="Kuss A.W."/>
            <person name="Jensen L."/>
            <person name="Jensen C."/>
            <person name="Gillespie R.G."/>
            <person name="Hoff K.J."/>
            <person name="Prost S."/>
        </authorList>
    </citation>
    <scope>NUCLEOTIDE SEQUENCE</scope>
</reference>
<dbReference type="InterPro" id="IPR011680">
    <property type="entry name" value="FEZ"/>
</dbReference>
<feature type="region of interest" description="Disordered" evidence="4">
    <location>
        <begin position="26"/>
        <end position="55"/>
    </location>
</feature>
<dbReference type="PANTHER" id="PTHR12394">
    <property type="entry name" value="ZYGIN"/>
    <property type="match status" value="1"/>
</dbReference>
<dbReference type="Proteomes" id="UP000807504">
    <property type="component" value="Unassembled WGS sequence"/>
</dbReference>
<sequence length="353" mass="40826">MRDWKMAELSVEAPLAMTEDWSDFGDFQSSEDIENSNKNDLPKNENNENGLSNNFNETFSTSLEDLVNTFDEKITKCFCNYEEKVEKFAPVQIRTQDEIMNDCQMWWTLTGNFGNMLPIDWSKSYTRKMQINCLNLNEKLDRESGDELDVSDDEIAKDLDLHSLIISSLQQEPMFTAEQVLEEIDEIMQQDEIPIDESQDEIDGEIEQKETNPFSSILYEEKLKTLTNAQLNEVYLELERMIQENSEVLIQELALRDELEFEKELKNTFISYLLTIQNKKRQHSTEKRRGRSSTGNSSDAKFLTTVIPYSIENGPPNNQTLQILIKILKAINEDNPAVPALLTDYILKVLCPT</sequence>
<dbReference type="OMA" id="CFRDYGT"/>
<organism evidence="5 6">
    <name type="scientific">Argiope bruennichi</name>
    <name type="common">Wasp spider</name>
    <name type="synonym">Aranea bruennichi</name>
    <dbReference type="NCBI Taxonomy" id="94029"/>
    <lineage>
        <taxon>Eukaryota</taxon>
        <taxon>Metazoa</taxon>
        <taxon>Ecdysozoa</taxon>
        <taxon>Arthropoda</taxon>
        <taxon>Chelicerata</taxon>
        <taxon>Arachnida</taxon>
        <taxon>Araneae</taxon>
        <taxon>Araneomorphae</taxon>
        <taxon>Entelegynae</taxon>
        <taxon>Araneoidea</taxon>
        <taxon>Araneidae</taxon>
        <taxon>Argiope</taxon>
    </lineage>
</organism>
<gene>
    <name evidence="5" type="ORF">HNY73_002393</name>
</gene>
<dbReference type="Pfam" id="PF07763">
    <property type="entry name" value="FEZ"/>
    <property type="match status" value="1"/>
</dbReference>
<name>A0A8T0FXS3_ARGBR</name>
<keyword evidence="3" id="KW-0175">Coiled coil</keyword>
<evidence type="ECO:0000256" key="1">
    <source>
        <dbReference type="ARBA" id="ARBA00006788"/>
    </source>
</evidence>
<feature type="compositionally biased region" description="Basic and acidic residues" evidence="4">
    <location>
        <begin position="35"/>
        <end position="46"/>
    </location>
</feature>
<dbReference type="GO" id="GO:0005737">
    <property type="term" value="C:cytoplasm"/>
    <property type="evidence" value="ECO:0007669"/>
    <property type="project" value="TreeGrafter"/>
</dbReference>
<protein>
    <submittedName>
        <fullName evidence="5">Fasciculation and elongation protein zeta-2 like protein</fullName>
    </submittedName>
</protein>
<dbReference type="EMBL" id="JABXBU010000002">
    <property type="protein sequence ID" value="KAF8794410.1"/>
    <property type="molecule type" value="Genomic_DNA"/>
</dbReference>
<dbReference type="AlphaFoldDB" id="A0A8T0FXS3"/>
<comment type="similarity">
    <text evidence="1">Belongs to the zygin family.</text>
</comment>
<accession>A0A8T0FXS3</accession>
<dbReference type="PANTHER" id="PTHR12394:SF12">
    <property type="entry name" value="LD08195P"/>
    <property type="match status" value="1"/>
</dbReference>
<evidence type="ECO:0000256" key="3">
    <source>
        <dbReference type="ARBA" id="ARBA00023054"/>
    </source>
</evidence>
<dbReference type="GO" id="GO:0030424">
    <property type="term" value="C:axon"/>
    <property type="evidence" value="ECO:0007669"/>
    <property type="project" value="TreeGrafter"/>
</dbReference>
<dbReference type="OrthoDB" id="7959977at2759"/>
<evidence type="ECO:0000256" key="4">
    <source>
        <dbReference type="SAM" id="MobiDB-lite"/>
    </source>
</evidence>
<proteinExistence type="inferred from homology"/>
<keyword evidence="2" id="KW-0597">Phosphoprotein</keyword>
<keyword evidence="6" id="KW-1185">Reference proteome</keyword>
<comment type="caution">
    <text evidence="5">The sequence shown here is derived from an EMBL/GenBank/DDBJ whole genome shotgun (WGS) entry which is preliminary data.</text>
</comment>
<evidence type="ECO:0000313" key="6">
    <source>
        <dbReference type="Proteomes" id="UP000807504"/>
    </source>
</evidence>
<reference evidence="5" key="2">
    <citation type="submission" date="2020-06" db="EMBL/GenBank/DDBJ databases">
        <authorList>
            <person name="Sheffer M."/>
        </authorList>
    </citation>
    <scope>NUCLEOTIDE SEQUENCE</scope>
</reference>
<evidence type="ECO:0000256" key="2">
    <source>
        <dbReference type="ARBA" id="ARBA00022553"/>
    </source>
</evidence>